<accession>L0ATM0</accession>
<dbReference type="AlphaFoldDB" id="L0ATM0"/>
<evidence type="ECO:0000313" key="2">
    <source>
        <dbReference type="Proteomes" id="UP000031512"/>
    </source>
</evidence>
<dbReference type="VEuPathDB" id="PiroplasmaDB:BEWA_018360"/>
<reference evidence="1 2" key="1">
    <citation type="journal article" date="2012" name="BMC Genomics">
        <title>Comparative genomic analysis and phylogenetic position of Theileria equi.</title>
        <authorList>
            <person name="Kappmeyer L.S."/>
            <person name="Thiagarajan M."/>
            <person name="Herndon D.R."/>
            <person name="Ramsay J.D."/>
            <person name="Caler E."/>
            <person name="Djikeng A."/>
            <person name="Gillespie J.J."/>
            <person name="Lau A.O."/>
            <person name="Roalson E.H."/>
            <person name="Silva J.C."/>
            <person name="Silva M.G."/>
            <person name="Suarez C.E."/>
            <person name="Ueti M.W."/>
            <person name="Nene V.M."/>
            <person name="Mealey R.H."/>
            <person name="Knowles D.P."/>
            <person name="Brayton K.A."/>
        </authorList>
    </citation>
    <scope>NUCLEOTIDE SEQUENCE [LARGE SCALE GENOMIC DNA]</scope>
    <source>
        <strain evidence="1 2">WA</strain>
    </source>
</reference>
<organism evidence="1 2">
    <name type="scientific">Theileria equi strain WA</name>
    <dbReference type="NCBI Taxonomy" id="1537102"/>
    <lineage>
        <taxon>Eukaryota</taxon>
        <taxon>Sar</taxon>
        <taxon>Alveolata</taxon>
        <taxon>Apicomplexa</taxon>
        <taxon>Aconoidasida</taxon>
        <taxon>Piroplasmida</taxon>
        <taxon>Theileriidae</taxon>
        <taxon>Theileria</taxon>
    </lineage>
</organism>
<keyword evidence="2" id="KW-1185">Reference proteome</keyword>
<protein>
    <submittedName>
        <fullName evidence="1">Uncharacterized protein</fullName>
    </submittedName>
</protein>
<gene>
    <name evidence="1" type="ORF">BEWA_018360</name>
</gene>
<name>L0ATM0_THEEQ</name>
<dbReference type="GeneID" id="15806130"/>
<dbReference type="Proteomes" id="UP000031512">
    <property type="component" value="Chromosome 1"/>
</dbReference>
<proteinExistence type="predicted"/>
<dbReference type="KEGG" id="beq:BEWA_018360"/>
<sequence length="168" mass="19411">MKIEGSCSSFDPEVICNLLVACLYFRINHIPMYNTLLLQLVRLENSIRSEILKDLQLVELIIRSNYFKELEKIRSNHAVFDFLSRIKDKDVEEIITSSPLQREIGRTGTFISYTLIENVKIGPYFIDFLNPINLDSHMYLSEDKLELPPLNLKSSEFPENIGPNSSQV</sequence>
<evidence type="ECO:0000313" key="1">
    <source>
        <dbReference type="EMBL" id="AFZ78992.1"/>
    </source>
</evidence>
<dbReference type="EMBL" id="CP001669">
    <property type="protein sequence ID" value="AFZ78992.1"/>
    <property type="molecule type" value="Genomic_DNA"/>
</dbReference>
<dbReference type="RefSeq" id="XP_004828658.1">
    <property type="nucleotide sequence ID" value="XM_004828601.1"/>
</dbReference>